<dbReference type="RefSeq" id="WP_386075986.1">
    <property type="nucleotide sequence ID" value="NZ_JBHTJT010000034.1"/>
</dbReference>
<comment type="caution">
    <text evidence="1">The sequence shown here is derived from an EMBL/GenBank/DDBJ whole genome shotgun (WGS) entry which is preliminary data.</text>
</comment>
<dbReference type="Pfam" id="PF14022">
    <property type="entry name" value="DUF4238"/>
    <property type="match status" value="1"/>
</dbReference>
<keyword evidence="2" id="KW-1185">Reference proteome</keyword>
<accession>A0ABW3ITR7</accession>
<protein>
    <submittedName>
        <fullName evidence="1">DUF4238 domain-containing protein</fullName>
    </submittedName>
</protein>
<gene>
    <name evidence="1" type="ORF">ACFQ2S_16085</name>
</gene>
<proteinExistence type="predicted"/>
<reference evidence="2" key="1">
    <citation type="journal article" date="2019" name="Int. J. Syst. Evol. Microbiol.">
        <title>The Global Catalogue of Microorganisms (GCM) 10K type strain sequencing project: providing services to taxonomists for standard genome sequencing and annotation.</title>
        <authorList>
            <consortium name="The Broad Institute Genomics Platform"/>
            <consortium name="The Broad Institute Genome Sequencing Center for Infectious Disease"/>
            <person name="Wu L."/>
            <person name="Ma J."/>
        </authorList>
    </citation>
    <scope>NUCLEOTIDE SEQUENCE [LARGE SCALE GENOMIC DNA]</scope>
    <source>
        <strain evidence="2">CCUG 60524</strain>
    </source>
</reference>
<organism evidence="1 2">
    <name type="scientific">Tropicimonas aquimaris</name>
    <dbReference type="NCBI Taxonomy" id="914152"/>
    <lineage>
        <taxon>Bacteria</taxon>
        <taxon>Pseudomonadati</taxon>
        <taxon>Pseudomonadota</taxon>
        <taxon>Alphaproteobacteria</taxon>
        <taxon>Rhodobacterales</taxon>
        <taxon>Roseobacteraceae</taxon>
        <taxon>Tropicimonas</taxon>
    </lineage>
</organism>
<evidence type="ECO:0000313" key="1">
    <source>
        <dbReference type="EMBL" id="MFD0981160.1"/>
    </source>
</evidence>
<dbReference type="InterPro" id="IPR025332">
    <property type="entry name" value="DUF4238"/>
</dbReference>
<dbReference type="EMBL" id="JBHTJT010000034">
    <property type="protein sequence ID" value="MFD0981160.1"/>
    <property type="molecule type" value="Genomic_DNA"/>
</dbReference>
<name>A0ABW3ITR7_9RHOB</name>
<evidence type="ECO:0000313" key="2">
    <source>
        <dbReference type="Proteomes" id="UP001597108"/>
    </source>
</evidence>
<dbReference type="Proteomes" id="UP001597108">
    <property type="component" value="Unassembled WGS sequence"/>
</dbReference>
<sequence>MAGSGQHFIPRHFLKPFVIQDGSDKLWMYRRNLSHPVPVDRGDAAKQKHFYSKPSEDGTLTLDDLITDYETHVFKLVDALRALNIDEEADPRMVGEVAAHLSIRSAHTRTFMTEGAASMAQALGKLVEDPAKVFGIENLAANHVPKNLQDIILNGITENGYDVLSGVSKETLARTLYFHFREHGASMLEEAKCTVLPLVDQFLGNTKALATSAHIEALSRTLAPEGVIEKLAGLRWTVEPQNAVPAILPDCVCISFDEVEGWQPLFLGGKKPIHVVLPLTPDRILVGTRAGVETFATGGFNDIATTVCLDFFLSNERHDALAFHHEGLGDQLRGRIAGLINDALANVALDFLPPTDNVVSERSIFDLEQGDDANRNLAFTIALKDAGNEDFARQLGDYLSKLIIRLVPAHTFSRIDGFTVAKDYEAALNEVERGFDAALVKSTPSEFGLGVAMPLWVKRDSVMKTHFVLRDILAAQLMFAEEAEQLEAEDLLAQMIAGTYLETLILGRFPEANKFVASDEVEQMLSQYSYNAFSAYFCARVCARDDMNTDATEKHLVDQLDVAHQNIVAKRRAYRLDGNLEGFLDYTFDTLSLVLKACARLIGTYHALEKPTELSDDLREKLEELELIHWFDLFAKDLSGFMASIEEWGRFEDILFTNRHLERLLLRFGILLDTHGADGVHAHVPFGSDGAYLLELESKRLQ</sequence>